<evidence type="ECO:0000256" key="3">
    <source>
        <dbReference type="ARBA" id="ARBA00023163"/>
    </source>
</evidence>
<dbReference type="Pfam" id="PF12833">
    <property type="entry name" value="HTH_18"/>
    <property type="match status" value="1"/>
</dbReference>
<dbReference type="PANTHER" id="PTHR46796:SF6">
    <property type="entry name" value="ARAC SUBFAMILY"/>
    <property type="match status" value="1"/>
</dbReference>
<keyword evidence="1" id="KW-0805">Transcription regulation</keyword>
<dbReference type="PANTHER" id="PTHR46796">
    <property type="entry name" value="HTH-TYPE TRANSCRIPTIONAL ACTIVATOR RHAS-RELATED"/>
    <property type="match status" value="1"/>
</dbReference>
<dbReference type="InterPro" id="IPR050204">
    <property type="entry name" value="AraC_XylS_family_regulators"/>
</dbReference>
<keyword evidence="6" id="KW-1185">Reference proteome</keyword>
<feature type="domain" description="HTH araC/xylS-type" evidence="4">
    <location>
        <begin position="158"/>
        <end position="255"/>
    </location>
</feature>
<dbReference type="PROSITE" id="PS01124">
    <property type="entry name" value="HTH_ARAC_FAMILY_2"/>
    <property type="match status" value="1"/>
</dbReference>
<dbReference type="Gene3D" id="1.10.10.60">
    <property type="entry name" value="Homeodomain-like"/>
    <property type="match status" value="2"/>
</dbReference>
<evidence type="ECO:0000256" key="2">
    <source>
        <dbReference type="ARBA" id="ARBA00023125"/>
    </source>
</evidence>
<reference evidence="5 6" key="1">
    <citation type="submission" date="2020-06" db="EMBL/GenBank/DDBJ databases">
        <title>Actinomadura xiongansis sp. nov., isolated from soil of Baiyangdian.</title>
        <authorList>
            <person name="Zhang X."/>
        </authorList>
    </citation>
    <scope>NUCLEOTIDE SEQUENCE [LARGE SCALE GENOMIC DNA]</scope>
    <source>
        <strain evidence="5 6">HBUM206468</strain>
    </source>
</reference>
<evidence type="ECO:0000259" key="4">
    <source>
        <dbReference type="PROSITE" id="PS01124"/>
    </source>
</evidence>
<dbReference type="InterPro" id="IPR018060">
    <property type="entry name" value="HTH_AraC"/>
</dbReference>
<dbReference type="SMART" id="SM00342">
    <property type="entry name" value="HTH_ARAC"/>
    <property type="match status" value="1"/>
</dbReference>
<name>A0ABR7LJW8_9ACTN</name>
<dbReference type="Proteomes" id="UP000805614">
    <property type="component" value="Unassembled WGS sequence"/>
</dbReference>
<proteinExistence type="predicted"/>
<dbReference type="EMBL" id="JABVEC010000003">
    <property type="protein sequence ID" value="MBC6465056.1"/>
    <property type="molecule type" value="Genomic_DNA"/>
</dbReference>
<keyword evidence="2" id="KW-0238">DNA-binding</keyword>
<evidence type="ECO:0000313" key="6">
    <source>
        <dbReference type="Proteomes" id="UP000805614"/>
    </source>
</evidence>
<comment type="caution">
    <text evidence="5">The sequence shown here is derived from an EMBL/GenBank/DDBJ whole genome shotgun (WGS) entry which is preliminary data.</text>
</comment>
<dbReference type="InterPro" id="IPR009057">
    <property type="entry name" value="Homeodomain-like_sf"/>
</dbReference>
<keyword evidence="3" id="KW-0804">Transcription</keyword>
<protein>
    <submittedName>
        <fullName evidence="5">Helix-turn-helix transcriptional regulator</fullName>
    </submittedName>
</protein>
<evidence type="ECO:0000256" key="1">
    <source>
        <dbReference type="ARBA" id="ARBA00023015"/>
    </source>
</evidence>
<accession>A0ABR7LJW8</accession>
<gene>
    <name evidence="5" type="ORF">HKK74_06050</name>
</gene>
<organism evidence="5 6">
    <name type="scientific">Actinomadura alba</name>
    <dbReference type="NCBI Taxonomy" id="406431"/>
    <lineage>
        <taxon>Bacteria</taxon>
        <taxon>Bacillati</taxon>
        <taxon>Actinomycetota</taxon>
        <taxon>Actinomycetes</taxon>
        <taxon>Streptosporangiales</taxon>
        <taxon>Thermomonosporaceae</taxon>
        <taxon>Actinomadura</taxon>
    </lineage>
</organism>
<sequence>MGDDAAVSSTVLSRTCCDAGAVLWLWPGQAIYAGPALDLDLHSGSVSCLAVGLDGVFTVQAKGRPVQTARSALIAPRVEHRLVAHGDRMLFCYLDPGSPRRAACEQRMTGGDAGLRLGHRDEGELVRHAPHGDDAASASAWLELAAPRGAARSDPRIRAAAARLRAEVHRTVSAEELAADCGLSTSRFLHLFPVHTGTSLRRYRLWTRMTRVAELIAEGRDLTTAAMDAGFASPSHFSAAFHRMFGLPPSRLLAAGLTIVDAASGPPEPRDGTVITDAVPPVTRGVSAS</sequence>
<evidence type="ECO:0000313" key="5">
    <source>
        <dbReference type="EMBL" id="MBC6465056.1"/>
    </source>
</evidence>
<dbReference type="SUPFAM" id="SSF46689">
    <property type="entry name" value="Homeodomain-like"/>
    <property type="match status" value="2"/>
</dbReference>